<keyword evidence="2" id="KW-1185">Reference proteome</keyword>
<dbReference type="InterPro" id="IPR029044">
    <property type="entry name" value="Nucleotide-diphossugar_trans"/>
</dbReference>
<dbReference type="SUPFAM" id="SSF53448">
    <property type="entry name" value="Nucleotide-diphospho-sugar transferases"/>
    <property type="match status" value="1"/>
</dbReference>
<evidence type="ECO:0008006" key="3">
    <source>
        <dbReference type="Google" id="ProtNLM"/>
    </source>
</evidence>
<accession>A0AAW1RQB0</accession>
<dbReference type="AlphaFoldDB" id="A0AAW1RQB0"/>
<protein>
    <recommendedName>
        <fullName evidence="3">Nucleotide-diphospho-sugar transferase domain-containing protein</fullName>
    </recommendedName>
</protein>
<evidence type="ECO:0000313" key="1">
    <source>
        <dbReference type="EMBL" id="KAK9835958.1"/>
    </source>
</evidence>
<proteinExistence type="predicted"/>
<organism evidence="1 2">
    <name type="scientific">Elliptochloris bilobata</name>
    <dbReference type="NCBI Taxonomy" id="381761"/>
    <lineage>
        <taxon>Eukaryota</taxon>
        <taxon>Viridiplantae</taxon>
        <taxon>Chlorophyta</taxon>
        <taxon>core chlorophytes</taxon>
        <taxon>Trebouxiophyceae</taxon>
        <taxon>Trebouxiophyceae incertae sedis</taxon>
        <taxon>Elliptochloris clade</taxon>
        <taxon>Elliptochloris</taxon>
    </lineage>
</organism>
<evidence type="ECO:0000313" key="2">
    <source>
        <dbReference type="Proteomes" id="UP001445335"/>
    </source>
</evidence>
<sequence>MGGARRLSEFTELTNTSELPVLRDIDASCGRLAVIWCAVKKEGEGPSVYDSYLKVSILSVLDKAPSVLPVLLFDGAADHPLAAWVRDKGGLVIVHSLSFKEKMMAAATELYRWQTTTWLATFFYFDIGLVADQLRALTAGMGVDLTNVLYTDVDTMFMGDINACSLPSPRILSAAGEVTKLNPANAGVIYLNLTAWVELHGDLMQFAKLNGWIFPNADQEWLFRFFGDRVSVLPDTYNWKPYWGHPQPGTWGKAPAIKILHIHGPKFQESVCVLKFLGTYDVTDDRNSTLLAKIKAWCKYERSQYSMQLLLDANKVDGGRMYNDAHQIFFRYLAKVRILGRPDEYWELVSGGPPKSARLA</sequence>
<dbReference type="EMBL" id="JALJOU010000027">
    <property type="protein sequence ID" value="KAK9835958.1"/>
    <property type="molecule type" value="Genomic_DNA"/>
</dbReference>
<comment type="caution">
    <text evidence="1">The sequence shown here is derived from an EMBL/GenBank/DDBJ whole genome shotgun (WGS) entry which is preliminary data.</text>
</comment>
<dbReference type="Proteomes" id="UP001445335">
    <property type="component" value="Unassembled WGS sequence"/>
</dbReference>
<name>A0AAW1RQB0_9CHLO</name>
<gene>
    <name evidence="1" type="ORF">WJX81_001463</name>
</gene>
<dbReference type="Gene3D" id="3.90.550.10">
    <property type="entry name" value="Spore Coat Polysaccharide Biosynthesis Protein SpsA, Chain A"/>
    <property type="match status" value="1"/>
</dbReference>
<reference evidence="1 2" key="1">
    <citation type="journal article" date="2024" name="Nat. Commun.">
        <title>Phylogenomics reveals the evolutionary origins of lichenization in chlorophyte algae.</title>
        <authorList>
            <person name="Puginier C."/>
            <person name="Libourel C."/>
            <person name="Otte J."/>
            <person name="Skaloud P."/>
            <person name="Haon M."/>
            <person name="Grisel S."/>
            <person name="Petersen M."/>
            <person name="Berrin J.G."/>
            <person name="Delaux P.M."/>
            <person name="Dal Grande F."/>
            <person name="Keller J."/>
        </authorList>
    </citation>
    <scope>NUCLEOTIDE SEQUENCE [LARGE SCALE GENOMIC DNA]</scope>
    <source>
        <strain evidence="1 2">SAG 245.80</strain>
    </source>
</reference>